<proteinExistence type="predicted"/>
<dbReference type="EMBL" id="JAMTCO010000021">
    <property type="protein sequence ID" value="MCP2274191.1"/>
    <property type="molecule type" value="Genomic_DNA"/>
</dbReference>
<sequence length="217" mass="23534">MTDTLTDRTTTAQLLYNYDHAPTTVDPATHTATVEIPVVRVPGMPDLILDRPDPDEVIHWASLTADGSLTRHETANRWAFDPTGLAESTVPGTHLRWIQWPLIIALYTEALDPTGHCRAAHGYHRDALTFHHLGDLRGTVVQGCRRCSDDHPPNTVASALVRAMGGPTLALTGTIAWLGQWNDCEPGGPHGHNTLGDEEFGVLSGIAHTLRATPGRP</sequence>
<protein>
    <submittedName>
        <fullName evidence="1">Uncharacterized protein</fullName>
    </submittedName>
</protein>
<accession>A0ABT1INZ6</accession>
<dbReference type="RefSeq" id="WP_253891490.1">
    <property type="nucleotide sequence ID" value="NZ_BAAAVB010000023.1"/>
</dbReference>
<evidence type="ECO:0000313" key="1">
    <source>
        <dbReference type="EMBL" id="MCP2274191.1"/>
    </source>
</evidence>
<gene>
    <name evidence="1" type="ORF">LV75_006725</name>
</gene>
<organism evidence="1 2">
    <name type="scientific">Actinokineospora diospyrosa</name>
    <dbReference type="NCBI Taxonomy" id="103728"/>
    <lineage>
        <taxon>Bacteria</taxon>
        <taxon>Bacillati</taxon>
        <taxon>Actinomycetota</taxon>
        <taxon>Actinomycetes</taxon>
        <taxon>Pseudonocardiales</taxon>
        <taxon>Pseudonocardiaceae</taxon>
        <taxon>Actinokineospora</taxon>
    </lineage>
</organism>
<keyword evidence="2" id="KW-1185">Reference proteome</keyword>
<comment type="caution">
    <text evidence="1">The sequence shown here is derived from an EMBL/GenBank/DDBJ whole genome shotgun (WGS) entry which is preliminary data.</text>
</comment>
<name>A0ABT1INZ6_9PSEU</name>
<dbReference type="Proteomes" id="UP001205185">
    <property type="component" value="Unassembled WGS sequence"/>
</dbReference>
<evidence type="ECO:0000313" key="2">
    <source>
        <dbReference type="Proteomes" id="UP001205185"/>
    </source>
</evidence>
<reference evidence="1 2" key="1">
    <citation type="submission" date="2022-06" db="EMBL/GenBank/DDBJ databases">
        <title>Genomic Encyclopedia of Archaeal and Bacterial Type Strains, Phase II (KMG-II): from individual species to whole genera.</title>
        <authorList>
            <person name="Goeker M."/>
        </authorList>
    </citation>
    <scope>NUCLEOTIDE SEQUENCE [LARGE SCALE GENOMIC DNA]</scope>
    <source>
        <strain evidence="1 2">DSM 44255</strain>
    </source>
</reference>